<accession>K2MHV5</accession>
<keyword evidence="2" id="KW-0732">Signal</keyword>
<dbReference type="eggNOG" id="ENOG5033YKV">
    <property type="taxonomic scope" value="Bacteria"/>
</dbReference>
<feature type="signal peptide" evidence="2">
    <location>
        <begin position="1"/>
        <end position="27"/>
    </location>
</feature>
<gene>
    <name evidence="3" type="ORF">NA2_03662</name>
</gene>
<organism evidence="3 4">
    <name type="scientific">Nitratireductor pacificus pht-3B</name>
    <dbReference type="NCBI Taxonomy" id="391937"/>
    <lineage>
        <taxon>Bacteria</taxon>
        <taxon>Pseudomonadati</taxon>
        <taxon>Pseudomonadota</taxon>
        <taxon>Alphaproteobacteria</taxon>
        <taxon>Hyphomicrobiales</taxon>
        <taxon>Phyllobacteriaceae</taxon>
        <taxon>Nitratireductor</taxon>
    </lineage>
</organism>
<name>K2MHV5_9HYPH</name>
<evidence type="ECO:0000313" key="3">
    <source>
        <dbReference type="EMBL" id="EKF20320.1"/>
    </source>
</evidence>
<dbReference type="AlphaFoldDB" id="K2MHV5"/>
<protein>
    <submittedName>
        <fullName evidence="3">Uncharacterized protein</fullName>
    </submittedName>
</protein>
<comment type="caution">
    <text evidence="3">The sequence shown here is derived from an EMBL/GenBank/DDBJ whole genome shotgun (WGS) entry which is preliminary data.</text>
</comment>
<dbReference type="RefSeq" id="WP_008594328.1">
    <property type="nucleotide sequence ID" value="NZ_AMRM01000003.1"/>
</dbReference>
<dbReference type="PATRIC" id="fig|391937.3.peg.757"/>
<feature type="region of interest" description="Disordered" evidence="1">
    <location>
        <begin position="151"/>
        <end position="175"/>
    </location>
</feature>
<keyword evidence="4" id="KW-1185">Reference proteome</keyword>
<evidence type="ECO:0000256" key="1">
    <source>
        <dbReference type="SAM" id="MobiDB-lite"/>
    </source>
</evidence>
<evidence type="ECO:0000256" key="2">
    <source>
        <dbReference type="SAM" id="SignalP"/>
    </source>
</evidence>
<proteinExistence type="predicted"/>
<feature type="compositionally biased region" description="Pro residues" evidence="1">
    <location>
        <begin position="160"/>
        <end position="171"/>
    </location>
</feature>
<dbReference type="STRING" id="391937.NA2_03662"/>
<feature type="chain" id="PRO_5003861238" evidence="2">
    <location>
        <begin position="28"/>
        <end position="234"/>
    </location>
</feature>
<sequence>MTGYRNRLLAGLAGSILALSLAAPAAAIDLGGISVGDNGGGGLSVDLGAASVSVGTSNGVSANVGADLGGATANVGASALSSNSIADVNADATVGGSNGITASSSTTVGSGGNLVDSNTTASVGGNRGLTAGVGATVGSGGINTNINLGLGRPNATTPPGTTPPGTTPPGSNPGGIIGDIIGGGRNNAARAVSGLSNRQLAVYRKRCVSILRDPNAWDYDLVQMCRALRQAAAR</sequence>
<dbReference type="Proteomes" id="UP000006786">
    <property type="component" value="Unassembled WGS sequence"/>
</dbReference>
<dbReference type="EMBL" id="AMRM01000003">
    <property type="protein sequence ID" value="EKF20320.1"/>
    <property type="molecule type" value="Genomic_DNA"/>
</dbReference>
<reference evidence="3 4" key="1">
    <citation type="journal article" date="2012" name="J. Bacteriol.">
        <title>Genome Sequence of Nitratireductor pacificus Type Strain pht-3B.</title>
        <authorList>
            <person name="Lai Q."/>
            <person name="Li G."/>
            <person name="Shao Z."/>
        </authorList>
    </citation>
    <scope>NUCLEOTIDE SEQUENCE [LARGE SCALE GENOMIC DNA]</scope>
    <source>
        <strain evidence="4">pht-3B</strain>
    </source>
</reference>
<evidence type="ECO:0000313" key="4">
    <source>
        <dbReference type="Proteomes" id="UP000006786"/>
    </source>
</evidence>
<dbReference type="OrthoDB" id="8031072at2"/>